<organism evidence="1">
    <name type="scientific">Siphoviridae sp. ct5jB2</name>
    <dbReference type="NCBI Taxonomy" id="2825337"/>
    <lineage>
        <taxon>Viruses</taxon>
        <taxon>Duplodnaviria</taxon>
        <taxon>Heunggongvirae</taxon>
        <taxon>Uroviricota</taxon>
        <taxon>Caudoviricetes</taxon>
    </lineage>
</organism>
<reference evidence="1" key="1">
    <citation type="journal article" date="2021" name="Proc. Natl. Acad. Sci. U.S.A.">
        <title>A Catalog of Tens of Thousands of Viruses from Human Metagenomes Reveals Hidden Associations with Chronic Diseases.</title>
        <authorList>
            <person name="Tisza M.J."/>
            <person name="Buck C.B."/>
        </authorList>
    </citation>
    <scope>NUCLEOTIDE SEQUENCE</scope>
    <source>
        <strain evidence="1">Ct5jB2</strain>
    </source>
</reference>
<name>A0A8S5TTH5_9CAUD</name>
<sequence length="412" mass="48461">MLSLDLYKRTHLRNGVLTNGQVRKRQSDMIEEQTWFEDIQSRKCYIYDYFHDDNNHLSQGMDYSSTSKTPIDAKFIVTQYGTLSKDQVEYHLQLRPNQKLKFNEGDDLYYYEENFTNKYGATFPIGLYCDIPDDNGVYHKWLICSKEVGNQFIKYSILPCNYYFHWIEVQNNKRIKRKMWGVTRNQNSYNSGLWSNYVYTTIENQNMAWLPMNSITEKLYYTHSDDKNSNQRIVMSAPIDVPIVWKISKVETTQPFGLQKLTLYQDVWKPFADYIDKEDKDDIFAMYADYYSTNIEPETTEDNSSNKIQISCNTNTIKAGGSYKLLKVAIFDSSGTDITNKYLDKFSIDCWRCYLNDEDITNSDLITWLEQPGKNHIKIKFSNDRTYLADKLNIECNIETLVGKIQLEIIAL</sequence>
<protein>
    <submittedName>
        <fullName evidence="1">Uncharacterized protein</fullName>
    </submittedName>
</protein>
<evidence type="ECO:0000313" key="1">
    <source>
        <dbReference type="EMBL" id="DAF85510.1"/>
    </source>
</evidence>
<accession>A0A8S5TTH5</accession>
<proteinExistence type="predicted"/>
<dbReference type="EMBL" id="BK015927">
    <property type="protein sequence ID" value="DAF85510.1"/>
    <property type="molecule type" value="Genomic_DNA"/>
</dbReference>